<gene>
    <name evidence="1" type="ORF">B0O95_106183</name>
</gene>
<evidence type="ECO:0000313" key="2">
    <source>
        <dbReference type="Proteomes" id="UP000243096"/>
    </source>
</evidence>
<reference evidence="1 2" key="1">
    <citation type="submission" date="2018-01" db="EMBL/GenBank/DDBJ databases">
        <title>Genomic Encyclopedia of Type Strains, Phase III (KMG-III): the genomes of soil and plant-associated and newly described type strains.</title>
        <authorList>
            <person name="Whitman W."/>
        </authorList>
    </citation>
    <scope>NUCLEOTIDE SEQUENCE [LARGE SCALE GENOMIC DNA]</scope>
    <source>
        <strain evidence="1 2">HKI456</strain>
    </source>
</reference>
<name>A0A2P5KAQ2_9BURK</name>
<comment type="caution">
    <text evidence="1">The sequence shown here is derived from an EMBL/GenBank/DDBJ whole genome shotgun (WGS) entry which is preliminary data.</text>
</comment>
<accession>A0A2P5KAQ2</accession>
<dbReference type="Proteomes" id="UP000243096">
    <property type="component" value="Unassembled WGS sequence"/>
</dbReference>
<dbReference type="EMBL" id="PRDW01000006">
    <property type="protein sequence ID" value="PPB83792.1"/>
    <property type="molecule type" value="Genomic_DNA"/>
</dbReference>
<organism evidence="1 2">
    <name type="scientific">Mycetohabitans endofungorum</name>
    <dbReference type="NCBI Taxonomy" id="417203"/>
    <lineage>
        <taxon>Bacteria</taxon>
        <taxon>Pseudomonadati</taxon>
        <taxon>Pseudomonadota</taxon>
        <taxon>Betaproteobacteria</taxon>
        <taxon>Burkholderiales</taxon>
        <taxon>Burkholderiaceae</taxon>
        <taxon>Mycetohabitans</taxon>
    </lineage>
</organism>
<sequence length="98" mass="10944">MRVETNSEKTLSSPQRLSGFRGLSLFGSLWRSVRPDVSSFPLQSLTARGRSRLAAHLILLHERDAQGAWFHPPSGVEPSQADAYVRFDTIARFYARAG</sequence>
<dbReference type="AlphaFoldDB" id="A0A2P5KAQ2"/>
<proteinExistence type="predicted"/>
<keyword evidence="2" id="KW-1185">Reference proteome</keyword>
<evidence type="ECO:0000313" key="1">
    <source>
        <dbReference type="EMBL" id="PPB83792.1"/>
    </source>
</evidence>
<protein>
    <submittedName>
        <fullName evidence="1">Uncharacterized protein</fullName>
    </submittedName>
</protein>